<keyword evidence="1" id="KW-1133">Transmembrane helix</keyword>
<dbReference type="Proteomes" id="UP000198856">
    <property type="component" value="Unassembled WGS sequence"/>
</dbReference>
<dbReference type="OrthoDB" id="157640at2157"/>
<evidence type="ECO:0000313" key="3">
    <source>
        <dbReference type="EMBL" id="SDJ48527.1"/>
    </source>
</evidence>
<reference evidence="3 4" key="1">
    <citation type="submission" date="2016-10" db="EMBL/GenBank/DDBJ databases">
        <authorList>
            <person name="de Groot N.N."/>
        </authorList>
    </citation>
    <scope>NUCLEOTIDE SEQUENCE [LARGE SCALE GENOMIC DNA]</scope>
    <source>
        <strain evidence="3 4">IBRC-M10015</strain>
    </source>
</reference>
<dbReference type="GO" id="GO:0000272">
    <property type="term" value="P:polysaccharide catabolic process"/>
    <property type="evidence" value="ECO:0007669"/>
    <property type="project" value="InterPro"/>
</dbReference>
<evidence type="ECO:0000259" key="2">
    <source>
        <dbReference type="Pfam" id="PF00963"/>
    </source>
</evidence>
<accession>A0A1G8U436</accession>
<proteinExistence type="predicted"/>
<keyword evidence="4" id="KW-1185">Reference proteome</keyword>
<evidence type="ECO:0000256" key="1">
    <source>
        <dbReference type="SAM" id="Phobius"/>
    </source>
</evidence>
<feature type="transmembrane region" description="Helical" evidence="1">
    <location>
        <begin position="203"/>
        <end position="221"/>
    </location>
</feature>
<keyword evidence="1" id="KW-0472">Membrane</keyword>
<dbReference type="EMBL" id="FNFC01000004">
    <property type="protein sequence ID" value="SDJ48527.1"/>
    <property type="molecule type" value="Genomic_DNA"/>
</dbReference>
<dbReference type="STRING" id="890420.SAMN05216226_10439"/>
<protein>
    <submittedName>
        <fullName evidence="3">Cohesin domain-containing protein</fullName>
    </submittedName>
</protein>
<dbReference type="RefSeq" id="WP_092700075.1">
    <property type="nucleotide sequence ID" value="NZ_FNFC01000004.1"/>
</dbReference>
<dbReference type="SUPFAM" id="SSF49384">
    <property type="entry name" value="Carbohydrate-binding domain"/>
    <property type="match status" value="1"/>
</dbReference>
<sequence>MDRPGAPLLLVACLFALVATGAAVGSDQPTIVYPEHEQRTVAPGETVDVRVFVESDGGYGDIGLTNLTLGVSYETDLLTVTDVETASYLEQGTETDVYDETSIDDDNGTAVARQWRDPPRDGSTGIAQFATVTVDVADDAPETNTTLSFVDSRAELAGSYEVFVYEHNATFVIDHDAPVADESAASGPSTDDGQQVVDEEMRALGLVGVVTVGGLAVLVGWRYR</sequence>
<name>A0A1G8U436_9EURY</name>
<keyword evidence="1" id="KW-0812">Transmembrane</keyword>
<evidence type="ECO:0000313" key="4">
    <source>
        <dbReference type="Proteomes" id="UP000198856"/>
    </source>
</evidence>
<organism evidence="3 4">
    <name type="scientific">Halovenus aranensis</name>
    <dbReference type="NCBI Taxonomy" id="890420"/>
    <lineage>
        <taxon>Archaea</taxon>
        <taxon>Methanobacteriati</taxon>
        <taxon>Methanobacteriota</taxon>
        <taxon>Stenosarchaea group</taxon>
        <taxon>Halobacteria</taxon>
        <taxon>Halobacteriales</taxon>
        <taxon>Haloarculaceae</taxon>
        <taxon>Halovenus</taxon>
    </lineage>
</organism>
<dbReference type="Gene3D" id="2.60.40.680">
    <property type="match status" value="1"/>
</dbReference>
<dbReference type="InterPro" id="IPR002102">
    <property type="entry name" value="Cohesin_dom"/>
</dbReference>
<dbReference type="AlphaFoldDB" id="A0A1G8U436"/>
<gene>
    <name evidence="3" type="ORF">SAMN05216226_10439</name>
</gene>
<dbReference type="Pfam" id="PF00963">
    <property type="entry name" value="Cohesin"/>
    <property type="match status" value="1"/>
</dbReference>
<feature type="domain" description="Cohesin" evidence="2">
    <location>
        <begin position="40"/>
        <end position="154"/>
    </location>
</feature>
<dbReference type="GO" id="GO:0030246">
    <property type="term" value="F:carbohydrate binding"/>
    <property type="evidence" value="ECO:0007669"/>
    <property type="project" value="InterPro"/>
</dbReference>
<dbReference type="InterPro" id="IPR008965">
    <property type="entry name" value="CBM2/CBM3_carb-bd_dom_sf"/>
</dbReference>